<dbReference type="GO" id="GO:0008191">
    <property type="term" value="F:metalloendopeptidase inhibitor activity"/>
    <property type="evidence" value="ECO:0007669"/>
    <property type="project" value="InterPro"/>
</dbReference>
<gene>
    <name evidence="9" type="ORF">G3435_00955</name>
</gene>
<keyword evidence="4" id="KW-0646">Protease inhibitor</keyword>
<dbReference type="InterPro" id="IPR016085">
    <property type="entry name" value="Protease_inh_B-barrel_dom"/>
</dbReference>
<keyword evidence="5" id="KW-0732">Signal</keyword>
<dbReference type="EMBL" id="JAAHBV010000014">
    <property type="protein sequence ID" value="NER58930.1"/>
    <property type="molecule type" value="Genomic_DNA"/>
</dbReference>
<dbReference type="InterPro" id="IPR022815">
    <property type="entry name" value="Inh"/>
</dbReference>
<dbReference type="AlphaFoldDB" id="A0A6M0CZR9"/>
<evidence type="ECO:0000256" key="1">
    <source>
        <dbReference type="ARBA" id="ARBA00004418"/>
    </source>
</evidence>
<dbReference type="Proteomes" id="UP000480410">
    <property type="component" value="Unassembled WGS sequence"/>
</dbReference>
<dbReference type="Gene3D" id="2.40.128.10">
    <property type="match status" value="1"/>
</dbReference>
<evidence type="ECO:0000256" key="2">
    <source>
        <dbReference type="ARBA" id="ARBA00006813"/>
    </source>
</evidence>
<evidence type="ECO:0000256" key="4">
    <source>
        <dbReference type="ARBA" id="ARBA00022690"/>
    </source>
</evidence>
<name>A0A6M0CZR9_9PSED</name>
<reference evidence="9 10" key="1">
    <citation type="submission" date="2020-02" db="EMBL/GenBank/DDBJ databases">
        <title>Broccoli isolated Pseudomonas sp.</title>
        <authorList>
            <person name="Fujikawa T."/>
            <person name="Sawada H."/>
        </authorList>
    </citation>
    <scope>NUCLEOTIDE SEQUENCE [LARGE SCALE GENOMIC DNA]</scope>
    <source>
        <strain evidence="9 10">MAFF212428</strain>
    </source>
</reference>
<keyword evidence="7" id="KW-0481">Metalloenzyme inhibitor</keyword>
<organism evidence="9 10">
    <name type="scientific">Pseudomonas brassicae</name>
    <dbReference type="NCBI Taxonomy" id="2708063"/>
    <lineage>
        <taxon>Bacteria</taxon>
        <taxon>Pseudomonadati</taxon>
        <taxon>Pseudomonadota</taxon>
        <taxon>Gammaproteobacteria</taxon>
        <taxon>Pseudomonadales</taxon>
        <taxon>Pseudomonadaceae</taxon>
        <taxon>Pseudomonas</taxon>
    </lineage>
</organism>
<proteinExistence type="inferred from homology"/>
<evidence type="ECO:0000313" key="10">
    <source>
        <dbReference type="Proteomes" id="UP000480410"/>
    </source>
</evidence>
<comment type="caution">
    <text evidence="9">The sequence shown here is derived from an EMBL/GenBank/DDBJ whole genome shotgun (WGS) entry which is preliminary data.</text>
</comment>
<evidence type="ECO:0000256" key="5">
    <source>
        <dbReference type="ARBA" id="ARBA00022729"/>
    </source>
</evidence>
<keyword evidence="6" id="KW-0574">Periplasm</keyword>
<evidence type="ECO:0000256" key="6">
    <source>
        <dbReference type="ARBA" id="ARBA00022764"/>
    </source>
</evidence>
<accession>A0A6M0CZR9</accession>
<evidence type="ECO:0000256" key="3">
    <source>
        <dbReference type="ARBA" id="ARBA00022608"/>
    </source>
</evidence>
<dbReference type="GO" id="GO:0042597">
    <property type="term" value="C:periplasmic space"/>
    <property type="evidence" value="ECO:0007669"/>
    <property type="project" value="UniProtKB-SubCell"/>
</dbReference>
<evidence type="ECO:0000313" key="9">
    <source>
        <dbReference type="EMBL" id="NER58930.1"/>
    </source>
</evidence>
<feature type="domain" description="Alkaline proteinase inhibitor/ Outer membrane lipoprotein Omp19" evidence="8">
    <location>
        <begin position="29"/>
        <end position="121"/>
    </location>
</feature>
<sequence>MSLTRRIALGAITFITLTEVGMASSLLLPSPDQLAGDWKLYAQKDVGHVCTLRLHAPQTLLSGELDCAEKLLGVRVSAWLVTPDTLALVGGDGVALRHFNRVQPGLYEWDVEAGKTLRLERLDPP</sequence>
<evidence type="ECO:0000259" key="8">
    <source>
        <dbReference type="Pfam" id="PF02974"/>
    </source>
</evidence>
<protein>
    <submittedName>
        <fullName evidence="9">AprI/Inh family metalloprotease inhibitor</fullName>
    </submittedName>
</protein>
<comment type="subcellular location">
    <subcellularLocation>
        <location evidence="1">Periplasm</location>
    </subcellularLocation>
</comment>
<keyword evidence="3" id="KW-0483">Metalloprotease inhibitor</keyword>
<evidence type="ECO:0000256" key="7">
    <source>
        <dbReference type="ARBA" id="ARBA00023215"/>
    </source>
</evidence>
<dbReference type="SUPFAM" id="SSF50882">
    <property type="entry name" value="beta-Barrel protease inhibitors"/>
    <property type="match status" value="1"/>
</dbReference>
<dbReference type="PRINTS" id="PR01274">
    <property type="entry name" value="MPTASEINHBTR"/>
</dbReference>
<comment type="similarity">
    <text evidence="2">Belongs to the protease inhibitor I38 family.</text>
</comment>
<dbReference type="InterPro" id="IPR021140">
    <property type="entry name" value="Inh/Omp19"/>
</dbReference>
<dbReference type="Pfam" id="PF02974">
    <property type="entry name" value="Inh"/>
    <property type="match status" value="1"/>
</dbReference>